<evidence type="ECO:0000313" key="13">
    <source>
        <dbReference type="Proteomes" id="UP000694549"/>
    </source>
</evidence>
<comment type="similarity">
    <text evidence="2">Belongs to the complex I NDUFA11 subunit family.</text>
</comment>
<comment type="subcellular location">
    <subcellularLocation>
        <location evidence="1">Mitochondrion inner membrane</location>
        <topology evidence="1">Multi-pass membrane protein</topology>
        <orientation evidence="1">Matrix side</orientation>
    </subcellularLocation>
</comment>
<keyword evidence="6 11" id="KW-1133">Transmembrane helix</keyword>
<keyword evidence="13" id="KW-1185">Reference proteome</keyword>
<evidence type="ECO:0000256" key="2">
    <source>
        <dbReference type="ARBA" id="ARBA00008699"/>
    </source>
</evidence>
<evidence type="ECO:0000256" key="9">
    <source>
        <dbReference type="ARBA" id="ARBA00030608"/>
    </source>
</evidence>
<dbReference type="GO" id="GO:0005743">
    <property type="term" value="C:mitochondrial inner membrane"/>
    <property type="evidence" value="ECO:0007669"/>
    <property type="project" value="UniProtKB-SubCell"/>
</dbReference>
<name>A0A8C0A019_9AVES</name>
<evidence type="ECO:0000256" key="3">
    <source>
        <dbReference type="ARBA" id="ARBA00018191"/>
    </source>
</evidence>
<dbReference type="Ensembl" id="ENSAZOT00000030810.1">
    <property type="protein sequence ID" value="ENSAZOP00000028783.1"/>
    <property type="gene ID" value="ENSAZOG00000018104.1"/>
</dbReference>
<proteinExistence type="inferred from homology"/>
<dbReference type="AlphaFoldDB" id="A0A8C0A019"/>
<evidence type="ECO:0000313" key="12">
    <source>
        <dbReference type="Ensembl" id="ENSAZOP00000028783.1"/>
    </source>
</evidence>
<feature type="transmembrane region" description="Helical" evidence="11">
    <location>
        <begin position="41"/>
        <end position="63"/>
    </location>
</feature>
<evidence type="ECO:0000256" key="6">
    <source>
        <dbReference type="ARBA" id="ARBA00022989"/>
    </source>
</evidence>
<keyword evidence="4 11" id="KW-0812">Transmembrane</keyword>
<reference evidence="12" key="2">
    <citation type="submission" date="2025-09" db="UniProtKB">
        <authorList>
            <consortium name="Ensembl"/>
        </authorList>
    </citation>
    <scope>IDENTIFICATION</scope>
</reference>
<dbReference type="PANTHER" id="PTHR21382:SF1">
    <property type="entry name" value="NADH DEHYDROGENASE [UBIQUINONE] 1 ALPHA SUBCOMPLEX SUBUNIT 11"/>
    <property type="match status" value="1"/>
</dbReference>
<protein>
    <recommendedName>
        <fullName evidence="3">NADH dehydrogenase [ubiquinone] 1 alpha subcomplex subunit 11</fullName>
    </recommendedName>
    <alternativeName>
        <fullName evidence="9">Complex I-B14.7</fullName>
    </alternativeName>
    <alternativeName>
        <fullName evidence="10">NADH-ubiquinone oxidoreductase subunit B14.7</fullName>
    </alternativeName>
</protein>
<evidence type="ECO:0000256" key="7">
    <source>
        <dbReference type="ARBA" id="ARBA00023128"/>
    </source>
</evidence>
<dbReference type="PANTHER" id="PTHR21382">
    <property type="entry name" value="NADH-UBIQUINONE OXIDOREDUCTASE SUBUNIT"/>
    <property type="match status" value="1"/>
</dbReference>
<dbReference type="InterPro" id="IPR039205">
    <property type="entry name" value="NDUFA11"/>
</dbReference>
<dbReference type="Pfam" id="PF02466">
    <property type="entry name" value="Tim17"/>
    <property type="match status" value="1"/>
</dbReference>
<keyword evidence="5" id="KW-0999">Mitochondrion inner membrane</keyword>
<reference evidence="12" key="1">
    <citation type="submission" date="2025-08" db="UniProtKB">
        <authorList>
            <consortium name="Ensembl"/>
        </authorList>
    </citation>
    <scope>IDENTIFICATION</scope>
</reference>
<evidence type="ECO:0000256" key="11">
    <source>
        <dbReference type="SAM" id="Phobius"/>
    </source>
</evidence>
<feature type="transmembrane region" description="Helical" evidence="11">
    <location>
        <begin position="98"/>
        <end position="115"/>
    </location>
</feature>
<dbReference type="GO" id="GO:0045271">
    <property type="term" value="C:respiratory chain complex I"/>
    <property type="evidence" value="ECO:0007669"/>
    <property type="project" value="InterPro"/>
</dbReference>
<evidence type="ECO:0000256" key="10">
    <source>
        <dbReference type="ARBA" id="ARBA00031497"/>
    </source>
</evidence>
<keyword evidence="8 11" id="KW-0472">Membrane</keyword>
<dbReference type="Proteomes" id="UP000694549">
    <property type="component" value="Unplaced"/>
</dbReference>
<sequence length="128" mass="13923">MVPGNHKQMVMLHYPPSGTGEWHHASPKYALYFILSSSRGFIWFLCLLFTATLGAVFGLTTCLSAQIREKPEDPLNYFIGGCVTGVVLGARARSYMTGTIACLGFGAAAALMKIGRQEGWRLTGPPRL</sequence>
<feature type="transmembrane region" description="Helical" evidence="11">
    <location>
        <begin position="75"/>
        <end position="92"/>
    </location>
</feature>
<evidence type="ECO:0000256" key="8">
    <source>
        <dbReference type="ARBA" id="ARBA00023136"/>
    </source>
</evidence>
<organism evidence="12 13">
    <name type="scientific">Anas zonorhyncha</name>
    <name type="common">Eastern spot-billed duck</name>
    <dbReference type="NCBI Taxonomy" id="75864"/>
    <lineage>
        <taxon>Eukaryota</taxon>
        <taxon>Metazoa</taxon>
        <taxon>Chordata</taxon>
        <taxon>Craniata</taxon>
        <taxon>Vertebrata</taxon>
        <taxon>Euteleostomi</taxon>
        <taxon>Archelosauria</taxon>
        <taxon>Archosauria</taxon>
        <taxon>Dinosauria</taxon>
        <taxon>Saurischia</taxon>
        <taxon>Theropoda</taxon>
        <taxon>Coelurosauria</taxon>
        <taxon>Aves</taxon>
        <taxon>Neognathae</taxon>
        <taxon>Galloanserae</taxon>
        <taxon>Anseriformes</taxon>
        <taxon>Anatidae</taxon>
        <taxon>Anatinae</taxon>
        <taxon>Anas</taxon>
    </lineage>
</organism>
<evidence type="ECO:0000256" key="1">
    <source>
        <dbReference type="ARBA" id="ARBA00004292"/>
    </source>
</evidence>
<keyword evidence="7" id="KW-0496">Mitochondrion</keyword>
<evidence type="ECO:0000256" key="4">
    <source>
        <dbReference type="ARBA" id="ARBA00022692"/>
    </source>
</evidence>
<accession>A0A8C0A019</accession>
<evidence type="ECO:0000256" key="5">
    <source>
        <dbReference type="ARBA" id="ARBA00022792"/>
    </source>
</evidence>
<dbReference type="GO" id="GO:0006120">
    <property type="term" value="P:mitochondrial electron transport, NADH to ubiquinone"/>
    <property type="evidence" value="ECO:0007669"/>
    <property type="project" value="InterPro"/>
</dbReference>